<proteinExistence type="predicted"/>
<dbReference type="RefSeq" id="WP_344777915.1">
    <property type="nucleotide sequence ID" value="NZ_BAABBX010000016.1"/>
</dbReference>
<dbReference type="PANTHER" id="PTHR34822">
    <property type="entry name" value="GRPB DOMAIN PROTEIN (AFU_ORTHOLOGUE AFUA_1G01530)"/>
    <property type="match status" value="1"/>
</dbReference>
<gene>
    <name evidence="1" type="ORF">GCM10022288_27840</name>
</gene>
<reference evidence="2" key="1">
    <citation type="journal article" date="2019" name="Int. J. Syst. Evol. Microbiol.">
        <title>The Global Catalogue of Microorganisms (GCM) 10K type strain sequencing project: providing services to taxonomists for standard genome sequencing and annotation.</title>
        <authorList>
            <consortium name="The Broad Institute Genomics Platform"/>
            <consortium name="The Broad Institute Genome Sequencing Center for Infectious Disease"/>
            <person name="Wu L."/>
            <person name="Ma J."/>
        </authorList>
    </citation>
    <scope>NUCLEOTIDE SEQUENCE [LARGE SCALE GENOMIC DNA]</scope>
    <source>
        <strain evidence="2">JCM 17593</strain>
    </source>
</reference>
<comment type="caution">
    <text evidence="1">The sequence shown here is derived from an EMBL/GenBank/DDBJ whole genome shotgun (WGS) entry which is preliminary data.</text>
</comment>
<sequence>MPTIDEILSFDDSPPPPGASPWVVEPVAAPITLVDYDPSWPAQAAAVAARIAAALGTRALRIEHVGSTSVPGLPAKPVIDLDLTVAAPVHEAGWLPQLRAAGFVLTVREPWWHEHRLVRGAAPAANVHVFGPDSPETVKHTVFRDWLRSSAADRELYAAAKREAAEATTRGRGLVMDYNQRKEGVIREIYGRAFRAAGFLD</sequence>
<protein>
    <submittedName>
        <fullName evidence="1">GrpB family protein</fullName>
    </submittedName>
</protein>
<keyword evidence="2" id="KW-1185">Reference proteome</keyword>
<dbReference type="InterPro" id="IPR007344">
    <property type="entry name" value="GrpB/CoaE"/>
</dbReference>
<dbReference type="PANTHER" id="PTHR34822:SF1">
    <property type="entry name" value="GRPB FAMILY PROTEIN"/>
    <property type="match status" value="1"/>
</dbReference>
<dbReference type="Proteomes" id="UP001500213">
    <property type="component" value="Unassembled WGS sequence"/>
</dbReference>
<organism evidence="1 2">
    <name type="scientific">Gryllotalpicola kribbensis</name>
    <dbReference type="NCBI Taxonomy" id="993084"/>
    <lineage>
        <taxon>Bacteria</taxon>
        <taxon>Bacillati</taxon>
        <taxon>Actinomycetota</taxon>
        <taxon>Actinomycetes</taxon>
        <taxon>Micrococcales</taxon>
        <taxon>Microbacteriaceae</taxon>
        <taxon>Gryllotalpicola</taxon>
    </lineage>
</organism>
<dbReference type="EMBL" id="BAABBX010000016">
    <property type="protein sequence ID" value="GAA4193678.1"/>
    <property type="molecule type" value="Genomic_DNA"/>
</dbReference>
<dbReference type="SUPFAM" id="SSF81301">
    <property type="entry name" value="Nucleotidyltransferase"/>
    <property type="match status" value="1"/>
</dbReference>
<dbReference type="Pfam" id="PF04229">
    <property type="entry name" value="GrpB"/>
    <property type="match status" value="1"/>
</dbReference>
<name>A0ABP8AYI6_9MICO</name>
<evidence type="ECO:0000313" key="2">
    <source>
        <dbReference type="Proteomes" id="UP001500213"/>
    </source>
</evidence>
<accession>A0ABP8AYI6</accession>
<dbReference type="InterPro" id="IPR043519">
    <property type="entry name" value="NT_sf"/>
</dbReference>
<evidence type="ECO:0000313" key="1">
    <source>
        <dbReference type="EMBL" id="GAA4193678.1"/>
    </source>
</evidence>
<dbReference type="Gene3D" id="3.30.460.10">
    <property type="entry name" value="Beta Polymerase, domain 2"/>
    <property type="match status" value="1"/>
</dbReference>